<dbReference type="Proteomes" id="UP000281553">
    <property type="component" value="Unassembled WGS sequence"/>
</dbReference>
<feature type="region of interest" description="Disordered" evidence="1">
    <location>
        <begin position="250"/>
        <end position="284"/>
    </location>
</feature>
<gene>
    <name evidence="3" type="ORF">DILT_LOCUS4981</name>
</gene>
<organism evidence="3 4">
    <name type="scientific">Dibothriocephalus latus</name>
    <name type="common">Fish tapeworm</name>
    <name type="synonym">Diphyllobothrium latum</name>
    <dbReference type="NCBI Taxonomy" id="60516"/>
    <lineage>
        <taxon>Eukaryota</taxon>
        <taxon>Metazoa</taxon>
        <taxon>Spiralia</taxon>
        <taxon>Lophotrochozoa</taxon>
        <taxon>Platyhelminthes</taxon>
        <taxon>Cestoda</taxon>
        <taxon>Eucestoda</taxon>
        <taxon>Diphyllobothriidea</taxon>
        <taxon>Diphyllobothriidae</taxon>
        <taxon>Dibothriocephalus</taxon>
    </lineage>
</organism>
<name>A0A3P7L6V7_DIBLA</name>
<evidence type="ECO:0000256" key="1">
    <source>
        <dbReference type="SAM" id="MobiDB-lite"/>
    </source>
</evidence>
<protein>
    <recommendedName>
        <fullName evidence="2">BRCA2 OB1 domain-containing protein</fullName>
    </recommendedName>
</protein>
<dbReference type="AlphaFoldDB" id="A0A3P7L6V7"/>
<accession>A0A3P7L6V7</accession>
<reference evidence="3 4" key="1">
    <citation type="submission" date="2018-11" db="EMBL/GenBank/DDBJ databases">
        <authorList>
            <consortium name="Pathogen Informatics"/>
        </authorList>
    </citation>
    <scope>NUCLEOTIDE SEQUENCE [LARGE SCALE GENOMIC DNA]</scope>
</reference>
<feature type="region of interest" description="Disordered" evidence="1">
    <location>
        <begin position="1109"/>
        <end position="1139"/>
    </location>
</feature>
<dbReference type="InterPro" id="IPR015187">
    <property type="entry name" value="BRCA2_OB_1"/>
</dbReference>
<dbReference type="InterPro" id="IPR015525">
    <property type="entry name" value="BRCA2"/>
</dbReference>
<feature type="compositionally biased region" description="Basic and acidic residues" evidence="1">
    <location>
        <begin position="514"/>
        <end position="547"/>
    </location>
</feature>
<evidence type="ECO:0000259" key="2">
    <source>
        <dbReference type="Pfam" id="PF09103"/>
    </source>
</evidence>
<dbReference type="PANTHER" id="PTHR11289:SF0">
    <property type="entry name" value="BREAST CANCER TYPE 2 SUSCEPTIBILITY PROTEIN"/>
    <property type="match status" value="1"/>
</dbReference>
<dbReference type="InterPro" id="IPR012340">
    <property type="entry name" value="NA-bd_OB-fold"/>
</dbReference>
<dbReference type="Gene3D" id="2.40.50.140">
    <property type="entry name" value="Nucleic acid-binding proteins"/>
    <property type="match status" value="2"/>
</dbReference>
<dbReference type="PANTHER" id="PTHR11289">
    <property type="entry name" value="BREAST CANCER TYPE 2 SUSCEPTIBILITY PROTEIN BRCA2"/>
    <property type="match status" value="1"/>
</dbReference>
<dbReference type="OrthoDB" id="21095at2759"/>
<keyword evidence="4" id="KW-1185">Reference proteome</keyword>
<feature type="compositionally biased region" description="Polar residues" evidence="1">
    <location>
        <begin position="271"/>
        <end position="284"/>
    </location>
</feature>
<dbReference type="GO" id="GO:0000724">
    <property type="term" value="P:double-strand break repair via homologous recombination"/>
    <property type="evidence" value="ECO:0007669"/>
    <property type="project" value="InterPro"/>
</dbReference>
<dbReference type="EMBL" id="UYRU01046498">
    <property type="protein sequence ID" value="VDN09150.1"/>
    <property type="molecule type" value="Genomic_DNA"/>
</dbReference>
<evidence type="ECO:0000313" key="3">
    <source>
        <dbReference type="EMBL" id="VDN09150.1"/>
    </source>
</evidence>
<feature type="domain" description="BRCA2 OB1" evidence="2">
    <location>
        <begin position="942"/>
        <end position="1067"/>
    </location>
</feature>
<proteinExistence type="predicted"/>
<dbReference type="Pfam" id="PF09103">
    <property type="entry name" value="BRCA-2_OB1"/>
    <property type="match status" value="1"/>
</dbReference>
<sequence>MTHVTIKSLIEAAIDSCEAIDIGSFFSKVNFKNTRPSSLNKPLFTPQDQISSPRVEKLRQTIQPPPSDVFTFSIPFVYPTAEDVYQQESAVLCNRKTPPSCTQAFEDNFESVNLTQMLDETRLYDFPNQVTGFCTGKGASISISSAAALQHAKGLVADCFNETSGEHMNRDLESMSATSAPQDLISDVFSPKICISIASTGKSLKLSDTCHVLPSEKRNAWVTGSLVADGGARSGLKSSDSRHFAKSIPEASAHEPVSGSSPKRIQPCVAPQSSPCSASLGSRKSTGFQTGKGASIAVKSTKALIRAKALFADCLNESVSELEKIPVHENSRNRLPVLKELQLAPDKSKALCATGLVKEKAGTTLLTTKQLCRPTGFVADSLIEPVGMQITESISPYKTPKAAAKEPTILKCQPLPDASSAPIITGFSTGKGASISITSAEVPQRVRELLKECLDEPLVDGCQQRNENCMTPPALNVSEANNNHVFDSYSNDKGSAISYSSVDAGNHPKYLVKEHVRESPTEKVTRRVDAQPTAEKEVKVSHSRDLSNRNTGFLTGSGGSVPVASDTRARPSSTEEANRSDFAVTDKLPTLHGIDAPPSSDSKLERAPQNARKFHSVLPSNTPSQGPISSVVLCAEAVELGFNTNFGSSSNGKIFLRAQPTVRSADAYTLSGTASLPPEEETGNEIPIRLQSPRFGNDEASTDVLEPNSLVVETNRGSPQCNVASPKATKDRALAREQQETMALAKFKSHAAPFPKTARSRAAGRTPLVGSVATSRGQPQKVVREPASPGLLWRLRHRLPTSSTFLNTCCLTEQVSLPNARLALPDCLELPKDISSWSLSTAGHLLFRLDSPDSAEYPLSYNLGDSVEVIPSESGLAGVDEVESCAILQPNCLRDSLAKFPVHAQFTLGPGGSTFLGCWLLHALLLELKYRYDRELEAVERSALRKILETDDTPAKRMVLCVSHLQPLQNAMYRGRLTDGWYHMDWLPDKVLAQLISRGKIRVGTKLVCAGAEAVQRPVGFDPPEGATAEVDKDADSHLFGPSSGLVLRLGANSTRIAHPTARLGYASSSGHMTSLCPIPLSSLYADGGPVSSILVLVQRRFQLQFMETRSEDSDGERKQRIFRDPRSEEAAAREHEKNCQLAFDKAAGDFSSPKRMH</sequence>
<dbReference type="GO" id="GO:0006355">
    <property type="term" value="P:regulation of DNA-templated transcription"/>
    <property type="evidence" value="ECO:0007669"/>
    <property type="project" value="TreeGrafter"/>
</dbReference>
<evidence type="ECO:0000313" key="4">
    <source>
        <dbReference type="Proteomes" id="UP000281553"/>
    </source>
</evidence>
<feature type="region of interest" description="Disordered" evidence="1">
    <location>
        <begin position="514"/>
        <end position="622"/>
    </location>
</feature>
<dbReference type="SUPFAM" id="SSF50249">
    <property type="entry name" value="Nucleic acid-binding proteins"/>
    <property type="match status" value="1"/>
</dbReference>